<evidence type="ECO:0000256" key="1">
    <source>
        <dbReference type="ARBA" id="ARBA00008361"/>
    </source>
</evidence>
<evidence type="ECO:0000313" key="5">
    <source>
        <dbReference type="EMBL" id="CAB0015643.1"/>
    </source>
</evidence>
<keyword evidence="3" id="KW-0808">Transferase</keyword>
<evidence type="ECO:0008006" key="7">
    <source>
        <dbReference type="Google" id="ProtNLM"/>
    </source>
</evidence>
<dbReference type="OrthoDB" id="411785at2759"/>
<dbReference type="SUPFAM" id="SSF53335">
    <property type="entry name" value="S-adenosyl-L-methionine-dependent methyltransferases"/>
    <property type="match status" value="1"/>
</dbReference>
<dbReference type="PANTHER" id="PTHR12176:SF78">
    <property type="entry name" value="EEF1A LYSINE AND N-TERMINAL METHYLTRANSFERASE"/>
    <property type="match status" value="1"/>
</dbReference>
<evidence type="ECO:0000256" key="3">
    <source>
        <dbReference type="ARBA" id="ARBA00022679"/>
    </source>
</evidence>
<keyword evidence="4" id="KW-0511">Multifunctional enzyme</keyword>
<comment type="similarity">
    <text evidence="1">Belongs to the methyltransferase superfamily.</text>
</comment>
<dbReference type="EMBL" id="CADCXU010029313">
    <property type="protein sequence ID" value="CAB0015643.1"/>
    <property type="molecule type" value="Genomic_DNA"/>
</dbReference>
<keyword evidence="2" id="KW-0489">Methyltransferase</keyword>
<dbReference type="Proteomes" id="UP000479000">
    <property type="component" value="Unassembled WGS sequence"/>
</dbReference>
<evidence type="ECO:0000256" key="2">
    <source>
        <dbReference type="ARBA" id="ARBA00022603"/>
    </source>
</evidence>
<dbReference type="Pfam" id="PF01564">
    <property type="entry name" value="Spermine_synth"/>
    <property type="match status" value="1"/>
</dbReference>
<reference evidence="5 6" key="1">
    <citation type="submission" date="2020-02" db="EMBL/GenBank/DDBJ databases">
        <authorList>
            <person name="Ferguson B K."/>
        </authorList>
    </citation>
    <scope>NUCLEOTIDE SEQUENCE [LARGE SCALE GENOMIC DNA]</scope>
</reference>
<proteinExistence type="inferred from homology"/>
<keyword evidence="6" id="KW-1185">Reference proteome</keyword>
<protein>
    <recommendedName>
        <fullName evidence="7">PABS domain-containing protein</fullName>
    </recommendedName>
</protein>
<name>A0A6H5HED6_9HEMI</name>
<evidence type="ECO:0000256" key="4">
    <source>
        <dbReference type="ARBA" id="ARBA00023268"/>
    </source>
</evidence>
<sequence>MKNLHCEDRPQMVFEEMDALQMTYDDQTFHVVFDKGTLDALMVDDKEETKERVEQYFSVMKTRRGHERTIIDTTSLCCTHHSYMCMGAIAAKKMSQILVIGLGGGSLCSYLRKALPKSVITAVELDPEMKDVAVKYFGLVEDKQLLIYIKDGLEFMKEISNEGNIVCLLSNRIFRGNHRI</sequence>
<evidence type="ECO:0000313" key="6">
    <source>
        <dbReference type="Proteomes" id="UP000479000"/>
    </source>
</evidence>
<dbReference type="GO" id="GO:0032259">
    <property type="term" value="P:methylation"/>
    <property type="evidence" value="ECO:0007669"/>
    <property type="project" value="UniProtKB-KW"/>
</dbReference>
<organism evidence="5 6">
    <name type="scientific">Nesidiocoris tenuis</name>
    <dbReference type="NCBI Taxonomy" id="355587"/>
    <lineage>
        <taxon>Eukaryota</taxon>
        <taxon>Metazoa</taxon>
        <taxon>Ecdysozoa</taxon>
        <taxon>Arthropoda</taxon>
        <taxon>Hexapoda</taxon>
        <taxon>Insecta</taxon>
        <taxon>Pterygota</taxon>
        <taxon>Neoptera</taxon>
        <taxon>Paraneoptera</taxon>
        <taxon>Hemiptera</taxon>
        <taxon>Heteroptera</taxon>
        <taxon>Panheteroptera</taxon>
        <taxon>Cimicomorpha</taxon>
        <taxon>Miridae</taxon>
        <taxon>Dicyphina</taxon>
        <taxon>Nesidiocoris</taxon>
    </lineage>
</organism>
<dbReference type="InterPro" id="IPR029063">
    <property type="entry name" value="SAM-dependent_MTases_sf"/>
</dbReference>
<dbReference type="GO" id="GO:0008168">
    <property type="term" value="F:methyltransferase activity"/>
    <property type="evidence" value="ECO:0007669"/>
    <property type="project" value="UniProtKB-KW"/>
</dbReference>
<dbReference type="Gene3D" id="3.40.50.150">
    <property type="entry name" value="Vaccinia Virus protein VP39"/>
    <property type="match status" value="2"/>
</dbReference>
<dbReference type="AlphaFoldDB" id="A0A6H5HED6"/>
<dbReference type="InterPro" id="IPR051419">
    <property type="entry name" value="Lys/N-term_MeTrsfase_sf"/>
</dbReference>
<accession>A0A6H5HED6</accession>
<dbReference type="PANTHER" id="PTHR12176">
    <property type="entry name" value="SAM-DEPENDENT METHYLTRANSFERASE SUPERFAMILY PROTEIN"/>
    <property type="match status" value="1"/>
</dbReference>
<gene>
    <name evidence="5" type="ORF">NTEN_LOCUS19983</name>
</gene>